<protein>
    <recommendedName>
        <fullName evidence="4">Protein LNK2</fullName>
    </recommendedName>
</protein>
<organism evidence="2 3">
    <name type="scientific">Vigna unguiculata</name>
    <name type="common">Cowpea</name>
    <dbReference type="NCBI Taxonomy" id="3917"/>
    <lineage>
        <taxon>Eukaryota</taxon>
        <taxon>Viridiplantae</taxon>
        <taxon>Streptophyta</taxon>
        <taxon>Embryophyta</taxon>
        <taxon>Tracheophyta</taxon>
        <taxon>Spermatophyta</taxon>
        <taxon>Magnoliopsida</taxon>
        <taxon>eudicotyledons</taxon>
        <taxon>Gunneridae</taxon>
        <taxon>Pentapetalae</taxon>
        <taxon>rosids</taxon>
        <taxon>fabids</taxon>
        <taxon>Fabales</taxon>
        <taxon>Fabaceae</taxon>
        <taxon>Papilionoideae</taxon>
        <taxon>50 kb inversion clade</taxon>
        <taxon>NPAAA clade</taxon>
        <taxon>indigoferoid/millettioid clade</taxon>
        <taxon>Phaseoleae</taxon>
        <taxon>Vigna</taxon>
    </lineage>
</organism>
<evidence type="ECO:0000313" key="3">
    <source>
        <dbReference type="Proteomes" id="UP000501690"/>
    </source>
</evidence>
<sequence>MFDWNDEELANIVWGEAGESDDHIVPYEEASEDLHDEKKWNQEASPSKLIEQKRRTETKTDFYQEKLGSSSKFDIVEGQSASESGTNSWPDLSLSSAAKTDQGSWGAEVSKNLGVTEETTQLEKDVEKQGEFANFAWDNIGSFDDLDRIFSNDDPIFGPVSLENSAELWSSKDTSNCSVPIHLEAPNQASALRNSSEPLEVKTEYVQQNGQSFSPSFKRIGDSSSHDIQNAPGNTFNVGYSRDRITPAEKEQQDFGKKNQLKARKKAQGKKDGKALQEFYGSWSPSPTTSGKFQNQLGSSVMQSSPASILGQQNQLQGPETIYLDITNTYISPPTYGSLTNTYSSISVQPPAQSGVLMQQPALSGYEASLGVLNPLNKSVGLVKPLTMTPQEKIEKLRRRQQMQAMLAIQKQQKEFGHQVLNTNKSINKRCAVEMHNQHCDGADPEIEDLRTLPTLDLPTEQDDSSTISSAIDDHFVEDTILYMLQDVISKLDVNIRLCIRDSLFRLAQSAMLRNCASDTSSTNNSSREEILAVARAESSSKNRYARTTDVETKTNPIDRTVAHLLFHRPLELTENYSEKLESPISAKIQFESKKANLENFPIECLQNEDLKGNQQFSRQGLEHLPEEPFKTSHCIDTSENACDNEVVGAGDQVLEASQ</sequence>
<evidence type="ECO:0008006" key="4">
    <source>
        <dbReference type="Google" id="ProtNLM"/>
    </source>
</evidence>
<feature type="compositionally biased region" description="Basic and acidic residues" evidence="1">
    <location>
        <begin position="20"/>
        <end position="41"/>
    </location>
</feature>
<dbReference type="AlphaFoldDB" id="A0A4D6LAF8"/>
<feature type="compositionally biased region" description="Basic residues" evidence="1">
    <location>
        <begin position="259"/>
        <end position="268"/>
    </location>
</feature>
<dbReference type="PANTHER" id="PTHR33334">
    <property type="entry name" value="PROTEIN LNK1"/>
    <property type="match status" value="1"/>
</dbReference>
<feature type="compositionally biased region" description="Basic and acidic residues" evidence="1">
    <location>
        <begin position="241"/>
        <end position="257"/>
    </location>
</feature>
<keyword evidence="3" id="KW-1185">Reference proteome</keyword>
<dbReference type="InterPro" id="IPR039928">
    <property type="entry name" value="LNK"/>
</dbReference>
<proteinExistence type="predicted"/>
<evidence type="ECO:0000256" key="1">
    <source>
        <dbReference type="SAM" id="MobiDB-lite"/>
    </source>
</evidence>
<name>A0A4D6LAF8_VIGUN</name>
<dbReference type="GO" id="GO:0007623">
    <property type="term" value="P:circadian rhythm"/>
    <property type="evidence" value="ECO:0007669"/>
    <property type="project" value="InterPro"/>
</dbReference>
<dbReference type="PANTHER" id="PTHR33334:SF5">
    <property type="entry name" value="PROTEIN LNK2"/>
    <property type="match status" value="1"/>
</dbReference>
<feature type="region of interest" description="Disordered" evidence="1">
    <location>
        <begin position="15"/>
        <end position="56"/>
    </location>
</feature>
<dbReference type="Proteomes" id="UP000501690">
    <property type="component" value="Linkage Group LG3"/>
</dbReference>
<feature type="region of interest" description="Disordered" evidence="1">
    <location>
        <begin position="74"/>
        <end position="112"/>
    </location>
</feature>
<reference evidence="2 3" key="1">
    <citation type="submission" date="2019-04" db="EMBL/GenBank/DDBJ databases">
        <title>An improved genome assembly and genetic linkage map for asparagus bean, Vigna unguiculata ssp. sesquipedialis.</title>
        <authorList>
            <person name="Xia Q."/>
            <person name="Zhang R."/>
            <person name="Dong Y."/>
        </authorList>
    </citation>
    <scope>NUCLEOTIDE SEQUENCE [LARGE SCALE GENOMIC DNA]</scope>
    <source>
        <tissue evidence="2">Leaf</tissue>
    </source>
</reference>
<feature type="compositionally biased region" description="Polar residues" evidence="1">
    <location>
        <begin position="79"/>
        <end position="103"/>
    </location>
</feature>
<feature type="region of interest" description="Disordered" evidence="1">
    <location>
        <begin position="212"/>
        <end position="270"/>
    </location>
</feature>
<dbReference type="GO" id="GO:0006355">
    <property type="term" value="P:regulation of DNA-templated transcription"/>
    <property type="evidence" value="ECO:0007669"/>
    <property type="project" value="InterPro"/>
</dbReference>
<feature type="compositionally biased region" description="Polar residues" evidence="1">
    <location>
        <begin position="226"/>
        <end position="238"/>
    </location>
</feature>
<evidence type="ECO:0000313" key="2">
    <source>
        <dbReference type="EMBL" id="QCD85557.1"/>
    </source>
</evidence>
<accession>A0A4D6LAF8</accession>
<gene>
    <name evidence="2" type="ORF">DEO72_LG3g76</name>
</gene>
<dbReference type="EMBL" id="CP039347">
    <property type="protein sequence ID" value="QCD85557.1"/>
    <property type="molecule type" value="Genomic_DNA"/>
</dbReference>